<sequence length="355" mass="40560">MINKIAVVGGGIFGVTVAFTLSQNGYSVDLYEQEHDILTHASQINQYRVHRGYHYPRSSETILTCLNGEIEFRKMFEDAILDDGIEHYYCIAKKVSKISGNDCKVVFDKYGLEYEEADSGIVNQDKISLSAKVDEYLFHIDVLKNMCWYNLLKYNVNVVLNRKVDNCDLKNYDLVVVATYCDNNSFLNGYQNAQKNYQFEVCEKLILKLPEQYNKKSVVILDGAFMCIDPYKRTSYHAMGNVTHAIHQTVVGKHINIDEKYKSVLNKGIIHNPEFTNYNKFIESALEYFPGIDQAKHIGSMFTIRTVLPYHDHDDARPTIVEQINDKLVTVFSGKIPTCVDAANQVLRIANESTN</sequence>
<gene>
    <name evidence="2" type="ORF">MM171B00543_0014</name>
</gene>
<evidence type="ECO:0000259" key="1">
    <source>
        <dbReference type="Pfam" id="PF01266"/>
    </source>
</evidence>
<reference evidence="2" key="1">
    <citation type="submission" date="2020-03" db="EMBL/GenBank/DDBJ databases">
        <title>The deep terrestrial virosphere.</title>
        <authorList>
            <person name="Holmfeldt K."/>
            <person name="Nilsson E."/>
            <person name="Simone D."/>
            <person name="Lopez-Fernandez M."/>
            <person name="Wu X."/>
            <person name="de Brujin I."/>
            <person name="Lundin D."/>
            <person name="Andersson A."/>
            <person name="Bertilsson S."/>
            <person name="Dopson M."/>
        </authorList>
    </citation>
    <scope>NUCLEOTIDE SEQUENCE</scope>
    <source>
        <strain evidence="2">MM171B00543</strain>
    </source>
</reference>
<dbReference type="Gene3D" id="3.50.50.60">
    <property type="entry name" value="FAD/NAD(P)-binding domain"/>
    <property type="match status" value="1"/>
</dbReference>
<protein>
    <submittedName>
        <fullName evidence="2">Putative D amino acid oxidase (DAO) family</fullName>
    </submittedName>
</protein>
<accession>A0A6M3MED4</accession>
<dbReference type="InterPro" id="IPR036188">
    <property type="entry name" value="FAD/NAD-bd_sf"/>
</dbReference>
<feature type="domain" description="FAD dependent oxidoreductase" evidence="1">
    <location>
        <begin position="4"/>
        <end position="60"/>
    </location>
</feature>
<organism evidence="2">
    <name type="scientific">viral metagenome</name>
    <dbReference type="NCBI Taxonomy" id="1070528"/>
    <lineage>
        <taxon>unclassified sequences</taxon>
        <taxon>metagenomes</taxon>
        <taxon>organismal metagenomes</taxon>
    </lineage>
</organism>
<name>A0A6M3MED4_9ZZZZ</name>
<dbReference type="EMBL" id="MT143862">
    <property type="protein sequence ID" value="QJB03825.1"/>
    <property type="molecule type" value="Genomic_DNA"/>
</dbReference>
<proteinExistence type="predicted"/>
<dbReference type="Pfam" id="PF01266">
    <property type="entry name" value="DAO"/>
    <property type="match status" value="1"/>
</dbReference>
<evidence type="ECO:0000313" key="2">
    <source>
        <dbReference type="EMBL" id="QJB03825.1"/>
    </source>
</evidence>
<dbReference type="SUPFAM" id="SSF51971">
    <property type="entry name" value="Nucleotide-binding domain"/>
    <property type="match status" value="1"/>
</dbReference>
<dbReference type="AlphaFoldDB" id="A0A6M3MED4"/>
<dbReference type="InterPro" id="IPR006076">
    <property type="entry name" value="FAD-dep_OxRdtase"/>
</dbReference>